<proteinExistence type="predicted"/>
<gene>
    <name evidence="1" type="ORF">Sxan_06200</name>
</gene>
<dbReference type="EMBL" id="BNEE01000004">
    <property type="protein sequence ID" value="GHI83256.1"/>
    <property type="molecule type" value="Genomic_DNA"/>
</dbReference>
<evidence type="ECO:0000313" key="2">
    <source>
        <dbReference type="Proteomes" id="UP000600026"/>
    </source>
</evidence>
<protein>
    <submittedName>
        <fullName evidence="1">Uncharacterized protein</fullName>
    </submittedName>
</protein>
<dbReference type="Proteomes" id="UP000600026">
    <property type="component" value="Unassembled WGS sequence"/>
</dbReference>
<dbReference type="AlphaFoldDB" id="A0A919LBB2"/>
<keyword evidence="2" id="KW-1185">Reference proteome</keyword>
<dbReference type="OrthoDB" id="4563535at2"/>
<accession>A0A919LBB2</accession>
<comment type="caution">
    <text evidence="1">The sequence shown here is derived from an EMBL/GenBank/DDBJ whole genome shotgun (WGS) entry which is preliminary data.</text>
</comment>
<evidence type="ECO:0000313" key="1">
    <source>
        <dbReference type="EMBL" id="GHI83256.1"/>
    </source>
</evidence>
<name>A0A919LBB2_9ACTN</name>
<sequence length="155" mass="17293">MKEVAEPTDEEPPEHLRFARYRQALEAVAEADEAGLLAAVLRDEDEVMAESAVGLHLDRRAADLLTGPGFDPWARVVSEVIAERRFLTRRLREWTLLRTVALDGAWSAEELTGASDWFQRMAATTQIVTSPEALGLLAERGRTRRVRNAAGRRLG</sequence>
<organism evidence="1 2">
    <name type="scientific">Streptomyces xanthophaeus</name>
    <dbReference type="NCBI Taxonomy" id="67385"/>
    <lineage>
        <taxon>Bacteria</taxon>
        <taxon>Bacillati</taxon>
        <taxon>Actinomycetota</taxon>
        <taxon>Actinomycetes</taxon>
        <taxon>Kitasatosporales</taxon>
        <taxon>Streptomycetaceae</taxon>
        <taxon>Streptomyces</taxon>
    </lineage>
</organism>
<dbReference type="RefSeq" id="WP_031137898.1">
    <property type="nucleotide sequence ID" value="NZ_BNEE01000004.1"/>
</dbReference>
<reference evidence="1" key="1">
    <citation type="submission" date="2020-09" db="EMBL/GenBank/DDBJ databases">
        <title>Whole genome shotgun sequence of Streptomyces xanthophaeus NBRC 12829.</title>
        <authorList>
            <person name="Komaki H."/>
            <person name="Tamura T."/>
        </authorList>
    </citation>
    <scope>NUCLEOTIDE SEQUENCE</scope>
    <source>
        <strain evidence="1">NBRC 12829</strain>
    </source>
</reference>